<dbReference type="PROSITE" id="PS50110">
    <property type="entry name" value="RESPONSE_REGULATORY"/>
    <property type="match status" value="1"/>
</dbReference>
<dbReference type="InterPro" id="IPR002078">
    <property type="entry name" value="Sigma_54_int"/>
</dbReference>
<protein>
    <submittedName>
        <fullName evidence="5">Two-component system response regulator</fullName>
    </submittedName>
</protein>
<organism evidence="5">
    <name type="scientific">mine drainage metagenome</name>
    <dbReference type="NCBI Taxonomy" id="410659"/>
    <lineage>
        <taxon>unclassified sequences</taxon>
        <taxon>metagenomes</taxon>
        <taxon>ecological metagenomes</taxon>
    </lineage>
</organism>
<dbReference type="SMART" id="SM00448">
    <property type="entry name" value="REC"/>
    <property type="match status" value="1"/>
</dbReference>
<evidence type="ECO:0000259" key="3">
    <source>
        <dbReference type="PROSITE" id="PS50045"/>
    </source>
</evidence>
<feature type="non-terminal residue" evidence="5">
    <location>
        <position position="354"/>
    </location>
</feature>
<keyword evidence="2" id="KW-0067">ATP-binding</keyword>
<dbReference type="PANTHER" id="PTHR32071">
    <property type="entry name" value="TRANSCRIPTIONAL REGULATORY PROTEIN"/>
    <property type="match status" value="1"/>
</dbReference>
<name>T0YMH5_9ZZZZ</name>
<comment type="caution">
    <text evidence="5">The sequence shown here is derived from an EMBL/GenBank/DDBJ whole genome shotgun (WGS) entry which is preliminary data.</text>
</comment>
<dbReference type="CDD" id="cd00009">
    <property type="entry name" value="AAA"/>
    <property type="match status" value="1"/>
</dbReference>
<dbReference type="PROSITE" id="PS00675">
    <property type="entry name" value="SIGMA54_INTERACT_1"/>
    <property type="match status" value="1"/>
</dbReference>
<dbReference type="Pfam" id="PF00158">
    <property type="entry name" value="Sigma54_activat"/>
    <property type="match status" value="1"/>
</dbReference>
<dbReference type="AlphaFoldDB" id="T0YMH5"/>
<dbReference type="InterPro" id="IPR011006">
    <property type="entry name" value="CheY-like_superfamily"/>
</dbReference>
<feature type="domain" description="Sigma-54 factor interaction" evidence="3">
    <location>
        <begin position="150"/>
        <end position="354"/>
    </location>
</feature>
<dbReference type="EMBL" id="AUZX01013843">
    <property type="protein sequence ID" value="EQD34313.1"/>
    <property type="molecule type" value="Genomic_DNA"/>
</dbReference>
<dbReference type="Gene3D" id="3.40.50.2300">
    <property type="match status" value="1"/>
</dbReference>
<dbReference type="PANTHER" id="PTHR32071:SF57">
    <property type="entry name" value="C4-DICARBOXYLATE TRANSPORT TRANSCRIPTIONAL REGULATORY PROTEIN DCTD"/>
    <property type="match status" value="1"/>
</dbReference>
<dbReference type="PROSITE" id="PS50045">
    <property type="entry name" value="SIGMA54_INTERACT_4"/>
    <property type="match status" value="1"/>
</dbReference>
<dbReference type="GO" id="GO:0005524">
    <property type="term" value="F:ATP binding"/>
    <property type="evidence" value="ECO:0007669"/>
    <property type="project" value="UniProtKB-KW"/>
</dbReference>
<proteinExistence type="predicted"/>
<gene>
    <name evidence="5" type="ORF">B1A_18754</name>
</gene>
<dbReference type="SUPFAM" id="SSF52540">
    <property type="entry name" value="P-loop containing nucleoside triphosphate hydrolases"/>
    <property type="match status" value="1"/>
</dbReference>
<dbReference type="SMART" id="SM00382">
    <property type="entry name" value="AAA"/>
    <property type="match status" value="1"/>
</dbReference>
<evidence type="ECO:0000256" key="1">
    <source>
        <dbReference type="ARBA" id="ARBA00022741"/>
    </source>
</evidence>
<dbReference type="InterPro" id="IPR025662">
    <property type="entry name" value="Sigma_54_int_dom_ATP-bd_1"/>
</dbReference>
<dbReference type="InterPro" id="IPR003593">
    <property type="entry name" value="AAA+_ATPase"/>
</dbReference>
<evidence type="ECO:0000313" key="5">
    <source>
        <dbReference type="EMBL" id="EQD34313.1"/>
    </source>
</evidence>
<sequence>MAKPMILVADDDADVRQALSLLLRDAGCEVATAASPAEALASLRQRRPELVLLDLNYRRDTTSGDEGLALLKQIRAQDGELPVVVLTGWGTVQLAVQAMQLGAQDFLEKPWENARVRSLVNIHLALADTRNRMRRFEEAAQSGETQDDEPVFHARGMREALDVARRVAASDVPVLLTGESGTGKTLIARWIHRHSPRREGTFVSVNLGGLAETLFESELFGHVKGAFTDARSDRIGRIERARGGTLFLDEIANITPSQQARLLHVLEEGMFERVGETQTRSTDARIVAATNADITQLIREGRFREDLLFRLNAVEIALPPLRARRDDIALLARHFLARFAPPDTAPLALSAGAD</sequence>
<reference evidence="5" key="2">
    <citation type="journal article" date="2014" name="ISME J.">
        <title>Microbial stratification in low pH oxic and suboxic macroscopic growths along an acid mine drainage.</title>
        <authorList>
            <person name="Mendez-Garcia C."/>
            <person name="Mesa V."/>
            <person name="Sprenger R.R."/>
            <person name="Richter M."/>
            <person name="Diez M.S."/>
            <person name="Solano J."/>
            <person name="Bargiela R."/>
            <person name="Golyshina O.V."/>
            <person name="Manteca A."/>
            <person name="Ramos J.L."/>
            <person name="Gallego J.R."/>
            <person name="Llorente I."/>
            <person name="Martins Dos Santos V.A."/>
            <person name="Jensen O.N."/>
            <person name="Pelaez A.I."/>
            <person name="Sanchez J."/>
            <person name="Ferrer M."/>
        </authorList>
    </citation>
    <scope>NUCLEOTIDE SEQUENCE</scope>
</reference>
<dbReference type="Gene3D" id="1.10.8.60">
    <property type="match status" value="1"/>
</dbReference>
<evidence type="ECO:0000256" key="2">
    <source>
        <dbReference type="ARBA" id="ARBA00022840"/>
    </source>
</evidence>
<accession>T0YMH5</accession>
<dbReference type="GO" id="GO:0006355">
    <property type="term" value="P:regulation of DNA-templated transcription"/>
    <property type="evidence" value="ECO:0007669"/>
    <property type="project" value="InterPro"/>
</dbReference>
<dbReference type="InterPro" id="IPR027417">
    <property type="entry name" value="P-loop_NTPase"/>
</dbReference>
<keyword evidence="1" id="KW-0547">Nucleotide-binding</keyword>
<reference evidence="5" key="1">
    <citation type="submission" date="2013-08" db="EMBL/GenBank/DDBJ databases">
        <authorList>
            <person name="Mendez C."/>
            <person name="Richter M."/>
            <person name="Ferrer M."/>
            <person name="Sanchez J."/>
        </authorList>
    </citation>
    <scope>NUCLEOTIDE SEQUENCE</scope>
</reference>
<dbReference type="SUPFAM" id="SSF52172">
    <property type="entry name" value="CheY-like"/>
    <property type="match status" value="1"/>
</dbReference>
<dbReference type="FunFam" id="3.40.50.300:FF:000006">
    <property type="entry name" value="DNA-binding transcriptional regulator NtrC"/>
    <property type="match status" value="1"/>
</dbReference>
<dbReference type="Gene3D" id="3.40.50.300">
    <property type="entry name" value="P-loop containing nucleotide triphosphate hydrolases"/>
    <property type="match status" value="1"/>
</dbReference>
<dbReference type="InterPro" id="IPR001789">
    <property type="entry name" value="Sig_transdc_resp-reg_receiver"/>
</dbReference>
<evidence type="ECO:0000259" key="4">
    <source>
        <dbReference type="PROSITE" id="PS50110"/>
    </source>
</evidence>
<dbReference type="GO" id="GO:0000160">
    <property type="term" value="P:phosphorelay signal transduction system"/>
    <property type="evidence" value="ECO:0007669"/>
    <property type="project" value="InterPro"/>
</dbReference>
<feature type="domain" description="Response regulatory" evidence="4">
    <location>
        <begin position="5"/>
        <end position="124"/>
    </location>
</feature>
<dbReference type="Pfam" id="PF00072">
    <property type="entry name" value="Response_reg"/>
    <property type="match status" value="1"/>
</dbReference>